<evidence type="ECO:0000313" key="1">
    <source>
        <dbReference type="EMBL" id="EEF78151.1"/>
    </source>
</evidence>
<protein>
    <submittedName>
        <fullName evidence="1">Uncharacterized protein</fullName>
    </submittedName>
</protein>
<reference evidence="1 2" key="1">
    <citation type="submission" date="2008-12" db="EMBL/GenBank/DDBJ databases">
        <authorList>
            <person name="Fulton L."/>
            <person name="Clifton S."/>
            <person name="Fulton B."/>
            <person name="Xu J."/>
            <person name="Minx P."/>
            <person name="Pepin K.H."/>
            <person name="Johnson M."/>
            <person name="Bhonagiri V."/>
            <person name="Nash W.E."/>
            <person name="Mardis E.R."/>
            <person name="Wilson R.K."/>
        </authorList>
    </citation>
    <scope>NUCLEOTIDE SEQUENCE [LARGE SCALE GENOMIC DNA]</scope>
    <source>
        <strain evidence="1 2">DSM 18228</strain>
    </source>
</reference>
<accession>S0FES3</accession>
<dbReference type="STRING" id="547042.BACCOPRO_03676"/>
<keyword evidence="2" id="KW-1185">Reference proteome</keyword>
<dbReference type="Proteomes" id="UP000014073">
    <property type="component" value="Unassembled WGS sequence"/>
</dbReference>
<evidence type="ECO:0000313" key="2">
    <source>
        <dbReference type="Proteomes" id="UP000014073"/>
    </source>
</evidence>
<gene>
    <name evidence="1" type="ORF">BACCOPRO_03676</name>
</gene>
<dbReference type="HOGENOM" id="CLU_2140803_0_0_10"/>
<sequence length="112" mass="13066">MHSYTYLLSEGKFIKNILKHTRDKKIADTDRKTNTHPVLLYFTVISFCRYIIKYPGPHCFCDCLRTEKLLRLDGAEKPGNLKSLPRDEFIAESGRRVGKIIVNSHGKFKFYL</sequence>
<name>S0FES3_9BACT</name>
<proteinExistence type="predicted"/>
<organism evidence="1 2">
    <name type="scientific">Phocaeicola coprophilus DSM 18228 = JCM 13818</name>
    <dbReference type="NCBI Taxonomy" id="547042"/>
    <lineage>
        <taxon>Bacteria</taxon>
        <taxon>Pseudomonadati</taxon>
        <taxon>Bacteroidota</taxon>
        <taxon>Bacteroidia</taxon>
        <taxon>Bacteroidales</taxon>
        <taxon>Bacteroidaceae</taxon>
        <taxon>Phocaeicola</taxon>
    </lineage>
</organism>
<dbReference type="AlphaFoldDB" id="S0FES3"/>
<dbReference type="EMBL" id="ACBW01000228">
    <property type="protein sequence ID" value="EEF78151.1"/>
    <property type="molecule type" value="Genomic_DNA"/>
</dbReference>
<comment type="caution">
    <text evidence="1">The sequence shown here is derived from an EMBL/GenBank/DDBJ whole genome shotgun (WGS) entry which is preliminary data.</text>
</comment>